<dbReference type="PANTHER" id="PTHR15032:SF27">
    <property type="entry name" value="N-ACYL-PHOSPHATIDYLETHANOLAMINE-HYDROLYZING PHOSPHOLIPASE D"/>
    <property type="match status" value="1"/>
</dbReference>
<gene>
    <name evidence="3" type="ORF">EX895_001851</name>
</gene>
<dbReference type="GO" id="GO:0005737">
    <property type="term" value="C:cytoplasm"/>
    <property type="evidence" value="ECO:0007669"/>
    <property type="project" value="TreeGrafter"/>
</dbReference>
<dbReference type="GO" id="GO:0070292">
    <property type="term" value="P:N-acylphosphatidylethanolamine metabolic process"/>
    <property type="evidence" value="ECO:0007669"/>
    <property type="project" value="TreeGrafter"/>
</dbReference>
<dbReference type="RefSeq" id="XP_029741305.1">
    <property type="nucleotide sequence ID" value="XM_029882450.1"/>
</dbReference>
<accession>A0A4U7KXM5</accession>
<evidence type="ECO:0000313" key="3">
    <source>
        <dbReference type="EMBL" id="TKY89320.1"/>
    </source>
</evidence>
<feature type="region of interest" description="Disordered" evidence="1">
    <location>
        <begin position="129"/>
        <end position="177"/>
    </location>
</feature>
<keyword evidence="4" id="KW-1185">Reference proteome</keyword>
<dbReference type="GO" id="GO:0070290">
    <property type="term" value="F:N-acylphosphatidylethanolamine-specific phospholipase D activity"/>
    <property type="evidence" value="ECO:0007669"/>
    <property type="project" value="TreeGrafter"/>
</dbReference>
<proteinExistence type="predicted"/>
<organism evidence="3 4">
    <name type="scientific">Sporisorium graminicola</name>
    <dbReference type="NCBI Taxonomy" id="280036"/>
    <lineage>
        <taxon>Eukaryota</taxon>
        <taxon>Fungi</taxon>
        <taxon>Dikarya</taxon>
        <taxon>Basidiomycota</taxon>
        <taxon>Ustilaginomycotina</taxon>
        <taxon>Ustilaginomycetes</taxon>
        <taxon>Ustilaginales</taxon>
        <taxon>Ustilaginaceae</taxon>
        <taxon>Sporisorium</taxon>
    </lineage>
</organism>
<dbReference type="KEGG" id="sgra:EX895_001851"/>
<dbReference type="Gene3D" id="3.60.15.10">
    <property type="entry name" value="Ribonuclease Z/Hydroxyacylglutathione hydrolase-like"/>
    <property type="match status" value="2"/>
</dbReference>
<dbReference type="PANTHER" id="PTHR15032">
    <property type="entry name" value="N-ACYL-PHOSPHATIDYLETHANOLAMINE-HYDROLYZING PHOSPHOLIPASE D"/>
    <property type="match status" value="1"/>
</dbReference>
<dbReference type="InterPro" id="IPR001279">
    <property type="entry name" value="Metallo-B-lactamas"/>
</dbReference>
<feature type="region of interest" description="Disordered" evidence="1">
    <location>
        <begin position="37"/>
        <end position="61"/>
    </location>
</feature>
<evidence type="ECO:0000313" key="4">
    <source>
        <dbReference type="Proteomes" id="UP000306050"/>
    </source>
</evidence>
<name>A0A4U7KXM5_9BASI</name>
<dbReference type="AlphaFoldDB" id="A0A4U7KXM5"/>
<dbReference type="InterPro" id="IPR036866">
    <property type="entry name" value="RibonucZ/Hydroxyglut_hydro"/>
</dbReference>
<feature type="domain" description="Metallo-beta-lactamase" evidence="2">
    <location>
        <begin position="244"/>
        <end position="440"/>
    </location>
</feature>
<dbReference type="GO" id="GO:0070291">
    <property type="term" value="P:N-acylethanolamine metabolic process"/>
    <property type="evidence" value="ECO:0007669"/>
    <property type="project" value="TreeGrafter"/>
</dbReference>
<reference evidence="3 4" key="1">
    <citation type="submission" date="2019-05" db="EMBL/GenBank/DDBJ databases">
        <title>Sporisorium graminicola CBS 10092 draft sequencing and annotation.</title>
        <authorList>
            <person name="Solano-Gonzalez S."/>
            <person name="Caddick M.X."/>
            <person name="Darby A."/>
        </authorList>
    </citation>
    <scope>NUCLEOTIDE SEQUENCE [LARGE SCALE GENOMIC DNA]</scope>
    <source>
        <strain evidence="3 4">CBS 10092</strain>
    </source>
</reference>
<sequence>MSAGQPLTAQVKLNVTEDGLPPSHHVIAPAPGTTLSSYLPHWNPQPATPTLPQSSHHQVEDDDAQGIACLPNSIALVDSNRVVRTGFRNPWPSWHKPTVTEVWQGLEWGEDHDPAIDYAMLDADLSASSNNGAAEDADVSTDPYKDSRPGTPDLEHASQNQTGTESKPDPKGPQSSSWFMHQAVPAATPYTRQQKIKMASKQLLTIQQPSFDFTSDQRLKATWLGHAGVLVQLPALSSKGGPIRILFDPIFSQRCSPTQIAGPIRSYAAPCSVSSLPPVDLVIISHNHYDHLDYDTIRQLWEANKDRIRFVVPLGNKDWFVGSQVHEEEELQPTTTTSSSFSARTFAPAGVTNATTTSNLSIPSERVTELDWWDEVLLRQPSDDEEVEKVLRVVCTPAQHGSGRYGVDANCALWSSWFVEHPGSERDATPTKIFFGGDTGCQFHGRSFPPAPPRPVESDTIAAPAADATPTSEVSDDATLPGFPPAPKHAPTYRGGMRLQPDGEDEDTYPACPAFEEIVARLGTPTFLMLPISVGATISFLRSYIPLPDSISPFPRISSGLTAANHMPPWDAVTVFDRMTAADAAPAAPASAAAEKRDACVCMAIHWGTFISGPEEVLKTLGQLKWACAQLGVRFARDDEGAKMREGKRAKDASGKTFVALNHGASITL</sequence>
<dbReference type="OrthoDB" id="332863at2759"/>
<evidence type="ECO:0000259" key="2">
    <source>
        <dbReference type="Pfam" id="PF12706"/>
    </source>
</evidence>
<dbReference type="Proteomes" id="UP000306050">
    <property type="component" value="Chromosome SGRAM_12"/>
</dbReference>
<dbReference type="Pfam" id="PF12706">
    <property type="entry name" value="Lactamase_B_2"/>
    <property type="match status" value="1"/>
</dbReference>
<feature type="region of interest" description="Disordered" evidence="1">
    <location>
        <begin position="465"/>
        <end position="494"/>
    </location>
</feature>
<dbReference type="SUPFAM" id="SSF56281">
    <property type="entry name" value="Metallo-hydrolase/oxidoreductase"/>
    <property type="match status" value="1"/>
</dbReference>
<evidence type="ECO:0000256" key="1">
    <source>
        <dbReference type="SAM" id="MobiDB-lite"/>
    </source>
</evidence>
<comment type="caution">
    <text evidence="3">The sequence shown here is derived from an EMBL/GenBank/DDBJ whole genome shotgun (WGS) entry which is preliminary data.</text>
</comment>
<protein>
    <recommendedName>
        <fullName evidence="2">Metallo-beta-lactamase domain-containing protein</fullName>
    </recommendedName>
</protein>
<dbReference type="GeneID" id="40724746"/>
<dbReference type="EMBL" id="SRRM01000005">
    <property type="protein sequence ID" value="TKY89320.1"/>
    <property type="molecule type" value="Genomic_DNA"/>
</dbReference>
<feature type="compositionally biased region" description="Basic and acidic residues" evidence="1">
    <location>
        <begin position="143"/>
        <end position="156"/>
    </location>
</feature>